<organism evidence="5 6">
    <name type="scientific">Candidatus Jettenia ecosi</name>
    <dbReference type="NCBI Taxonomy" id="2494326"/>
    <lineage>
        <taxon>Bacteria</taxon>
        <taxon>Pseudomonadati</taxon>
        <taxon>Planctomycetota</taxon>
        <taxon>Candidatus Brocadiia</taxon>
        <taxon>Candidatus Brocadiales</taxon>
        <taxon>Candidatus Brocadiaceae</taxon>
        <taxon>Candidatus Jettenia</taxon>
    </lineage>
</organism>
<evidence type="ECO:0000313" key="5">
    <source>
        <dbReference type="EMBL" id="TLD42859.1"/>
    </source>
</evidence>
<dbReference type="InterPro" id="IPR017896">
    <property type="entry name" value="4Fe4S_Fe-S-bd"/>
</dbReference>
<gene>
    <name evidence="5" type="ORF">JETT_0883</name>
</gene>
<evidence type="ECO:0000256" key="3">
    <source>
        <dbReference type="ARBA" id="ARBA00023014"/>
    </source>
</evidence>
<dbReference type="Proteomes" id="UP000319783">
    <property type="component" value="Unassembled WGS sequence"/>
</dbReference>
<keyword evidence="1" id="KW-0479">Metal-binding</keyword>
<dbReference type="GO" id="GO:0046872">
    <property type="term" value="F:metal ion binding"/>
    <property type="evidence" value="ECO:0007669"/>
    <property type="project" value="UniProtKB-KW"/>
</dbReference>
<keyword evidence="2" id="KW-0408">Iron</keyword>
<evidence type="ECO:0000259" key="4">
    <source>
        <dbReference type="PROSITE" id="PS51379"/>
    </source>
</evidence>
<dbReference type="PROSITE" id="PS51379">
    <property type="entry name" value="4FE4S_FER_2"/>
    <property type="match status" value="2"/>
</dbReference>
<feature type="domain" description="4Fe-4S ferredoxin-type" evidence="4">
    <location>
        <begin position="7"/>
        <end position="36"/>
    </location>
</feature>
<proteinExistence type="predicted"/>
<keyword evidence="3" id="KW-0411">Iron-sulfur</keyword>
<evidence type="ECO:0000313" key="6">
    <source>
        <dbReference type="Proteomes" id="UP000319783"/>
    </source>
</evidence>
<name>A0A533QE70_9BACT</name>
<dbReference type="GO" id="GO:0051536">
    <property type="term" value="F:iron-sulfur cluster binding"/>
    <property type="evidence" value="ECO:0007669"/>
    <property type="project" value="UniProtKB-KW"/>
</dbReference>
<dbReference type="EMBL" id="SULG01000012">
    <property type="protein sequence ID" value="TLD42859.1"/>
    <property type="molecule type" value="Genomic_DNA"/>
</dbReference>
<evidence type="ECO:0000256" key="2">
    <source>
        <dbReference type="ARBA" id="ARBA00023004"/>
    </source>
</evidence>
<dbReference type="Pfam" id="PF12800">
    <property type="entry name" value="Fer4_4"/>
    <property type="match status" value="1"/>
</dbReference>
<dbReference type="AlphaFoldDB" id="A0A533QE70"/>
<dbReference type="SUPFAM" id="SSF54862">
    <property type="entry name" value="4Fe-4S ferredoxins"/>
    <property type="match status" value="1"/>
</dbReference>
<dbReference type="Pfam" id="PF00037">
    <property type="entry name" value="Fer4"/>
    <property type="match status" value="1"/>
</dbReference>
<dbReference type="InterPro" id="IPR017900">
    <property type="entry name" value="4Fe4S_Fe_S_CS"/>
</dbReference>
<accession>A0A533QE70</accession>
<dbReference type="Gene3D" id="3.30.70.20">
    <property type="match status" value="1"/>
</dbReference>
<dbReference type="PROSITE" id="PS00198">
    <property type="entry name" value="4FE4S_FER_1"/>
    <property type="match status" value="1"/>
</dbReference>
<feature type="domain" description="4Fe-4S ferredoxin-type" evidence="4">
    <location>
        <begin position="84"/>
        <end position="116"/>
    </location>
</feature>
<comment type="caution">
    <text evidence="5">The sequence shown here is derived from an EMBL/GenBank/DDBJ whole genome shotgun (WGS) entry which is preliminary data.</text>
</comment>
<protein>
    <submittedName>
        <fullName evidence="5">Putative ferredoxin-type protein</fullName>
    </submittedName>
</protein>
<evidence type="ECO:0000256" key="1">
    <source>
        <dbReference type="ARBA" id="ARBA00022723"/>
    </source>
</evidence>
<sequence>MGAIGSDGKSTKEGECILCMACQKVCPENSVTFRREQSIEQRSTVNLSKKVFLLTGLTSAAAAPLIKLNYIKNTNKGKTSLIRPPGAADEKEFLALCIRCGECMKVCKTNGLHLLY</sequence>
<reference evidence="5 6" key="1">
    <citation type="submission" date="2019-04" db="EMBL/GenBank/DDBJ databases">
        <title>Genome of a novel bacterium Candidatus Jettenia ecosi reconstructed from metagenome of an anammox bioreactor.</title>
        <authorList>
            <person name="Mardanov A.V."/>
            <person name="Beletsky A.V."/>
            <person name="Ravin N.V."/>
            <person name="Botchkova E.A."/>
            <person name="Litti Y.V."/>
            <person name="Nozhevnikova A.N."/>
        </authorList>
    </citation>
    <scope>NUCLEOTIDE SEQUENCE [LARGE SCALE GENOMIC DNA]</scope>
    <source>
        <strain evidence="5">J2</strain>
    </source>
</reference>